<feature type="compositionally biased region" description="Basic residues" evidence="1">
    <location>
        <begin position="10"/>
        <end position="21"/>
    </location>
</feature>
<reference evidence="2" key="1">
    <citation type="submission" date="2020-02" db="EMBL/GenBank/DDBJ databases">
        <authorList>
            <person name="Meier V. D."/>
        </authorList>
    </citation>
    <scope>NUCLEOTIDE SEQUENCE</scope>
    <source>
        <strain evidence="2">AVDCRST_MAG08</strain>
    </source>
</reference>
<evidence type="ECO:0000313" key="2">
    <source>
        <dbReference type="EMBL" id="CAA9250666.1"/>
    </source>
</evidence>
<gene>
    <name evidence="2" type="ORF">AVDCRST_MAG08-2180</name>
</gene>
<dbReference type="AlphaFoldDB" id="A0A6J4IHT7"/>
<feature type="non-terminal residue" evidence="2">
    <location>
        <position position="65"/>
    </location>
</feature>
<feature type="non-terminal residue" evidence="2">
    <location>
        <position position="1"/>
    </location>
</feature>
<organism evidence="2">
    <name type="scientific">uncultured Acetobacteraceae bacterium</name>
    <dbReference type="NCBI Taxonomy" id="169975"/>
    <lineage>
        <taxon>Bacteria</taxon>
        <taxon>Pseudomonadati</taxon>
        <taxon>Pseudomonadota</taxon>
        <taxon>Alphaproteobacteria</taxon>
        <taxon>Acetobacterales</taxon>
        <taxon>Acetobacteraceae</taxon>
        <taxon>environmental samples</taxon>
    </lineage>
</organism>
<dbReference type="EMBL" id="CADCTG010000168">
    <property type="protein sequence ID" value="CAA9250666.1"/>
    <property type="molecule type" value="Genomic_DNA"/>
</dbReference>
<protein>
    <submittedName>
        <fullName evidence="2">Uncharacterized protein</fullName>
    </submittedName>
</protein>
<feature type="compositionally biased region" description="Basic residues" evidence="1">
    <location>
        <begin position="34"/>
        <end position="48"/>
    </location>
</feature>
<sequence>GRLEVLATRPLRRHGRRRRGLRPGGRPGATGARAPKRLGAHCPWHQRRPPGSAPGAPTRASRRGL</sequence>
<name>A0A6J4IHT7_9PROT</name>
<proteinExistence type="predicted"/>
<feature type="region of interest" description="Disordered" evidence="1">
    <location>
        <begin position="1"/>
        <end position="65"/>
    </location>
</feature>
<evidence type="ECO:0000256" key="1">
    <source>
        <dbReference type="SAM" id="MobiDB-lite"/>
    </source>
</evidence>
<accession>A0A6J4IHT7</accession>